<dbReference type="EMBL" id="BARV01005760">
    <property type="protein sequence ID" value="GAI17500.1"/>
    <property type="molecule type" value="Genomic_DNA"/>
</dbReference>
<comment type="caution">
    <text evidence="1">The sequence shown here is derived from an EMBL/GenBank/DDBJ whole genome shotgun (WGS) entry which is preliminary data.</text>
</comment>
<organism evidence="1">
    <name type="scientific">marine sediment metagenome</name>
    <dbReference type="NCBI Taxonomy" id="412755"/>
    <lineage>
        <taxon>unclassified sequences</taxon>
        <taxon>metagenomes</taxon>
        <taxon>ecological metagenomes</taxon>
    </lineage>
</organism>
<gene>
    <name evidence="1" type="ORF">S06H3_11692</name>
</gene>
<dbReference type="AlphaFoldDB" id="X1MS55"/>
<proteinExistence type="predicted"/>
<evidence type="ECO:0000313" key="1">
    <source>
        <dbReference type="EMBL" id="GAI17500.1"/>
    </source>
</evidence>
<name>X1MS55_9ZZZZ</name>
<feature type="non-terminal residue" evidence="1">
    <location>
        <position position="48"/>
    </location>
</feature>
<protein>
    <submittedName>
        <fullName evidence="1">Uncharacterized protein</fullName>
    </submittedName>
</protein>
<reference evidence="1" key="1">
    <citation type="journal article" date="2014" name="Front. Microbiol.">
        <title>High frequency of phylogenetically diverse reductive dehalogenase-homologous genes in deep subseafloor sedimentary metagenomes.</title>
        <authorList>
            <person name="Kawai M."/>
            <person name="Futagami T."/>
            <person name="Toyoda A."/>
            <person name="Takaki Y."/>
            <person name="Nishi S."/>
            <person name="Hori S."/>
            <person name="Arai W."/>
            <person name="Tsubouchi T."/>
            <person name="Morono Y."/>
            <person name="Uchiyama I."/>
            <person name="Ito T."/>
            <person name="Fujiyama A."/>
            <person name="Inagaki F."/>
            <person name="Takami H."/>
        </authorList>
    </citation>
    <scope>NUCLEOTIDE SEQUENCE</scope>
    <source>
        <strain evidence="1">Expedition CK06-06</strain>
    </source>
</reference>
<accession>X1MS55</accession>
<sequence>MTRPSEKEFEEHFCGELEKPFQNFEMTYTRRETKDIDLKTLIDDEILT</sequence>